<protein>
    <recommendedName>
        <fullName evidence="3">FecR protein domain-containing protein</fullName>
    </recommendedName>
</protein>
<dbReference type="PANTHER" id="PTHR38731">
    <property type="entry name" value="LIPL45-RELATED LIPOPROTEIN-RELATED"/>
    <property type="match status" value="1"/>
</dbReference>
<accession>A0AAW8ENQ3</accession>
<sequence length="195" mass="21713">MARLAAYVSGAVSFSPAGENDWVRASVNRPLITGDRLWSDASALGELQMGAAAIRLGSRTSMTLLNVDDRTAQVQLTQGTLNLRIWRFERNQVFDVDTPNLAYSIRSPGSYRIEVDPRGDSTIVMVRSSQAEVFGEGRAFVIEAGRGFEFFDSGLRDYDSFALAPADDFDRWASARDRRWENSVSARSFRATCRL</sequence>
<dbReference type="EMBL" id="JAUSRV010000019">
    <property type="protein sequence ID" value="MDP9974645.1"/>
    <property type="molecule type" value="Genomic_DNA"/>
</dbReference>
<name>A0AAW8ENQ3_VARPD</name>
<organism evidence="1 2">
    <name type="scientific">Variovorax paradoxus</name>
    <dbReference type="NCBI Taxonomy" id="34073"/>
    <lineage>
        <taxon>Bacteria</taxon>
        <taxon>Pseudomonadati</taxon>
        <taxon>Pseudomonadota</taxon>
        <taxon>Betaproteobacteria</taxon>
        <taxon>Burkholderiales</taxon>
        <taxon>Comamonadaceae</taxon>
        <taxon>Variovorax</taxon>
    </lineage>
</organism>
<reference evidence="1" key="1">
    <citation type="submission" date="2023-07" db="EMBL/GenBank/DDBJ databases">
        <title>Sorghum-associated microbial communities from plants grown in Nebraska, USA.</title>
        <authorList>
            <person name="Schachtman D."/>
        </authorList>
    </citation>
    <scope>NUCLEOTIDE SEQUENCE</scope>
    <source>
        <strain evidence="1">DS3315</strain>
    </source>
</reference>
<evidence type="ECO:0000313" key="1">
    <source>
        <dbReference type="EMBL" id="MDP9974645.1"/>
    </source>
</evidence>
<dbReference type="PANTHER" id="PTHR38731:SF3">
    <property type="entry name" value="BLL6125 PROTEIN"/>
    <property type="match status" value="1"/>
</dbReference>
<dbReference type="Proteomes" id="UP001224845">
    <property type="component" value="Unassembled WGS sequence"/>
</dbReference>
<evidence type="ECO:0000313" key="2">
    <source>
        <dbReference type="Proteomes" id="UP001224845"/>
    </source>
</evidence>
<gene>
    <name evidence="1" type="ORF">J2W39_005915</name>
</gene>
<dbReference type="RefSeq" id="WP_307596664.1">
    <property type="nucleotide sequence ID" value="NZ_JAUSRV010000019.1"/>
</dbReference>
<comment type="caution">
    <text evidence="1">The sequence shown here is derived from an EMBL/GenBank/DDBJ whole genome shotgun (WGS) entry which is preliminary data.</text>
</comment>
<evidence type="ECO:0008006" key="3">
    <source>
        <dbReference type="Google" id="ProtNLM"/>
    </source>
</evidence>
<dbReference type="AlphaFoldDB" id="A0AAW8ENQ3"/>
<proteinExistence type="predicted"/>